<dbReference type="SUPFAM" id="SSF53474">
    <property type="entry name" value="alpha/beta-Hydrolases"/>
    <property type="match status" value="1"/>
</dbReference>
<dbReference type="GO" id="GO:0008239">
    <property type="term" value="F:dipeptidyl-peptidase activity"/>
    <property type="evidence" value="ECO:0007669"/>
    <property type="project" value="TreeGrafter"/>
</dbReference>
<dbReference type="InterPro" id="IPR002469">
    <property type="entry name" value="Peptidase_S9B_N"/>
</dbReference>
<gene>
    <name evidence="4" type="ORF">MNBD_BACTEROID06-628</name>
</gene>
<accession>A0A3B0UKG6</accession>
<keyword evidence="1" id="KW-0325">Glycoprotein</keyword>
<proteinExistence type="predicted"/>
<dbReference type="EMBL" id="UOES01000599">
    <property type="protein sequence ID" value="VAW29600.1"/>
    <property type="molecule type" value="Genomic_DNA"/>
</dbReference>
<dbReference type="PANTHER" id="PTHR11731:SF193">
    <property type="entry name" value="DIPEPTIDYL PEPTIDASE 9"/>
    <property type="match status" value="1"/>
</dbReference>
<feature type="domain" description="Peptidase S9 prolyl oligopeptidase catalytic" evidence="2">
    <location>
        <begin position="529"/>
        <end position="722"/>
    </location>
</feature>
<name>A0A3B0UKG6_9ZZZZ</name>
<dbReference type="InterPro" id="IPR029058">
    <property type="entry name" value="AB_hydrolase_fold"/>
</dbReference>
<dbReference type="AlphaFoldDB" id="A0A3B0UKG6"/>
<feature type="domain" description="Dipeptidylpeptidase IV N-terminal" evidence="3">
    <location>
        <begin position="91"/>
        <end position="437"/>
    </location>
</feature>
<dbReference type="Gene3D" id="3.40.50.1820">
    <property type="entry name" value="alpha/beta hydrolase"/>
    <property type="match status" value="1"/>
</dbReference>
<dbReference type="PANTHER" id="PTHR11731">
    <property type="entry name" value="PROTEASE FAMILY S9B,C DIPEPTIDYL-PEPTIDASE IV-RELATED"/>
    <property type="match status" value="1"/>
</dbReference>
<dbReference type="Pfam" id="PF00930">
    <property type="entry name" value="DPPIV_N"/>
    <property type="match status" value="1"/>
</dbReference>
<dbReference type="Pfam" id="PF00326">
    <property type="entry name" value="Peptidase_S9"/>
    <property type="match status" value="1"/>
</dbReference>
<protein>
    <submittedName>
        <fullName evidence="4">Dipeptidyl peptidase IV</fullName>
    </submittedName>
</protein>
<evidence type="ECO:0000256" key="1">
    <source>
        <dbReference type="ARBA" id="ARBA00023180"/>
    </source>
</evidence>
<dbReference type="InterPro" id="IPR050278">
    <property type="entry name" value="Serine_Prot_S9B/DPPIV"/>
</dbReference>
<organism evidence="4">
    <name type="scientific">hydrothermal vent metagenome</name>
    <dbReference type="NCBI Taxonomy" id="652676"/>
    <lineage>
        <taxon>unclassified sequences</taxon>
        <taxon>metagenomes</taxon>
        <taxon>ecological metagenomes</taxon>
    </lineage>
</organism>
<dbReference type="GO" id="GO:0006508">
    <property type="term" value="P:proteolysis"/>
    <property type="evidence" value="ECO:0007669"/>
    <property type="project" value="InterPro"/>
</dbReference>
<dbReference type="SUPFAM" id="SSF82171">
    <property type="entry name" value="DPP6 N-terminal domain-like"/>
    <property type="match status" value="1"/>
</dbReference>
<dbReference type="GO" id="GO:0008236">
    <property type="term" value="F:serine-type peptidase activity"/>
    <property type="evidence" value="ECO:0007669"/>
    <property type="project" value="InterPro"/>
</dbReference>
<evidence type="ECO:0000259" key="2">
    <source>
        <dbReference type="Pfam" id="PF00326"/>
    </source>
</evidence>
<sequence length="723" mass="82912">MKQYIILASLLANSLLGYAQKQITVEDIYSKGTFRSQSVYGINWMNDGSYYSALENNNIVKYDVTKGEQVEIILDASTLEIEIRISSYKFSADEKYLLLLTDRQSIFRRSYTAIFYLYNRETKLLQKLDEDRIAYATVSPDGSKVAYTKNNDLYYVSLADMQAVQVTNDGKRNSIINGSTDWVYEEELSFTKAFFWSPDSKKLAYYRFDESEVPEYTLQKWNQGATYPENYTYKYPKAGEKNSVIQILVYHLGSKKKTNIDIGIEKDIYIPRISWTFDTNVLSVRRMNRLQNQLDILHANASTGKTTLILQDKSDTYVDLELTDDLTYLNDGKHILLASEKSGYKQLYLYTIEGKLVRQITHGNWEVSTFVGIDQASKHKTIYFTSKEESPLETYFYAIDLSGKNKRKLSVHTGSNRVNMSNDFKYYINYFSNSTTPNTVELYSTKGNKMVKELENNAKLKVVAKEYGLVTKEFYTFKNKNGDELNGYMLKPNDFNPNKKYPVLMYQYSGPGSQQVSNSWGGSNGYWHQMLVQKGYIISVVDGRGTGGRGEKFKKQTYRNLGRMEVEDQIASAKYLGGLPYIDAARIGIWGWSYGGYMSSLALEEGADVFAMAIAVAPVTSWRYYDTIYTERFLSTPQDNPKGYDNNSPVTHASKMKGKFLLIHGTGDDNVHFQNAVALQNKLISEGIQFESFYYPDRAHGIYRNNARPHLFNMMTQFVLDNL</sequence>
<evidence type="ECO:0000259" key="3">
    <source>
        <dbReference type="Pfam" id="PF00930"/>
    </source>
</evidence>
<dbReference type="InterPro" id="IPR001375">
    <property type="entry name" value="Peptidase_S9_cat"/>
</dbReference>
<dbReference type="FunFam" id="3.40.50.1820:FF:000003">
    <property type="entry name" value="Dipeptidyl peptidase 4"/>
    <property type="match status" value="1"/>
</dbReference>
<reference evidence="4" key="1">
    <citation type="submission" date="2018-06" db="EMBL/GenBank/DDBJ databases">
        <authorList>
            <person name="Zhirakovskaya E."/>
        </authorList>
    </citation>
    <scope>NUCLEOTIDE SEQUENCE</scope>
</reference>
<dbReference type="Gene3D" id="2.140.10.30">
    <property type="entry name" value="Dipeptidylpeptidase IV, N-terminal domain"/>
    <property type="match status" value="1"/>
</dbReference>
<evidence type="ECO:0000313" key="4">
    <source>
        <dbReference type="EMBL" id="VAW29600.1"/>
    </source>
</evidence>